<feature type="transmembrane region" description="Helical" evidence="9">
    <location>
        <begin position="351"/>
        <end position="370"/>
    </location>
</feature>
<evidence type="ECO:0000256" key="7">
    <source>
        <dbReference type="ARBA" id="ARBA00023136"/>
    </source>
</evidence>
<feature type="region of interest" description="Disordered" evidence="8">
    <location>
        <begin position="1"/>
        <end position="24"/>
    </location>
</feature>
<evidence type="ECO:0000313" key="10">
    <source>
        <dbReference type="EMBL" id="KKA26319.1"/>
    </source>
</evidence>
<keyword evidence="2" id="KW-0813">Transport</keyword>
<dbReference type="OrthoDB" id="1368at2759"/>
<feature type="transmembrane region" description="Helical" evidence="9">
    <location>
        <begin position="376"/>
        <end position="397"/>
    </location>
</feature>
<dbReference type="AlphaFoldDB" id="A0A0F4Z6Z5"/>
<name>A0A0F4Z6Z5_9PEZI</name>
<feature type="transmembrane region" description="Helical" evidence="9">
    <location>
        <begin position="103"/>
        <end position="124"/>
    </location>
</feature>
<evidence type="ECO:0000256" key="4">
    <source>
        <dbReference type="ARBA" id="ARBA00022692"/>
    </source>
</evidence>
<evidence type="ECO:0000256" key="5">
    <source>
        <dbReference type="ARBA" id="ARBA00022989"/>
    </source>
</evidence>
<evidence type="ECO:0000256" key="2">
    <source>
        <dbReference type="ARBA" id="ARBA00022448"/>
    </source>
</evidence>
<keyword evidence="4 9" id="KW-0812">Transmembrane</keyword>
<evidence type="ECO:0000256" key="3">
    <source>
        <dbReference type="ARBA" id="ARBA00022475"/>
    </source>
</evidence>
<dbReference type="Proteomes" id="UP000033483">
    <property type="component" value="Unassembled WGS sequence"/>
</dbReference>
<evidence type="ECO:0000313" key="11">
    <source>
        <dbReference type="Proteomes" id="UP000033483"/>
    </source>
</evidence>
<dbReference type="EMBL" id="LAEV01002235">
    <property type="protein sequence ID" value="KKA26319.1"/>
    <property type="molecule type" value="Genomic_DNA"/>
</dbReference>
<feature type="transmembrane region" description="Helical" evidence="9">
    <location>
        <begin position="136"/>
        <end position="157"/>
    </location>
</feature>
<dbReference type="PANTHER" id="PTHR33281">
    <property type="entry name" value="UPF0187 PROTEIN YNEE"/>
    <property type="match status" value="1"/>
</dbReference>
<keyword evidence="3" id="KW-1003">Cell membrane</keyword>
<dbReference type="PANTHER" id="PTHR33281:SF19">
    <property type="entry name" value="VOLTAGE-DEPENDENT ANION CHANNEL-FORMING PROTEIN YNEE"/>
    <property type="match status" value="1"/>
</dbReference>
<dbReference type="Pfam" id="PF25539">
    <property type="entry name" value="Bestrophin_2"/>
    <property type="match status" value="1"/>
</dbReference>
<dbReference type="InterPro" id="IPR044669">
    <property type="entry name" value="YneE/VCCN1/2-like"/>
</dbReference>
<feature type="region of interest" description="Disordered" evidence="8">
    <location>
        <begin position="473"/>
        <end position="506"/>
    </location>
</feature>
<protein>
    <submittedName>
        <fullName evidence="10">Uncharacterized protein</fullName>
    </submittedName>
</protein>
<comment type="caution">
    <text evidence="10">The sequence shown here is derived from an EMBL/GenBank/DDBJ whole genome shotgun (WGS) entry which is preliminary data.</text>
</comment>
<reference evidence="10 11" key="1">
    <citation type="submission" date="2015-03" db="EMBL/GenBank/DDBJ databases">
        <authorList>
            <person name="Radwan O."/>
            <person name="Al-Naeli F.A."/>
            <person name="Rendon G.A."/>
            <person name="Fields C."/>
        </authorList>
    </citation>
    <scope>NUCLEOTIDE SEQUENCE [LARGE SCALE GENOMIC DNA]</scope>
    <source>
        <strain evidence="10">CR-DP1</strain>
    </source>
</reference>
<evidence type="ECO:0000256" key="8">
    <source>
        <dbReference type="SAM" id="MobiDB-lite"/>
    </source>
</evidence>
<keyword evidence="6" id="KW-0406">Ion transport</keyword>
<keyword evidence="5 9" id="KW-1133">Transmembrane helix</keyword>
<proteinExistence type="predicted"/>
<dbReference type="GO" id="GO:0005886">
    <property type="term" value="C:plasma membrane"/>
    <property type="evidence" value="ECO:0007669"/>
    <property type="project" value="UniProtKB-SubCell"/>
</dbReference>
<keyword evidence="7 9" id="KW-0472">Membrane</keyword>
<gene>
    <name evidence="10" type="ORF">TD95_003519</name>
</gene>
<sequence length="506" mass="56725">MGDDGVSQPSQDQQQSQGQQPALVIPQRTQTEERLATSHAAEQAEALGLSINPTHVEDDGTVNVPLSPIFSSTPNQINRVNSMDLENYFKGPRDMSKHSKWPMFMQMHGSILPSMIVPLLWIGVWSSAITVISKHVYSLGVNSVLLTVTGFVVSLGLSLRSSTAYERYTEGRKYWAQLILSSQQLGRLFWVHARENDPDKKKKHLLQTMTATNMVVAFSIALKHKLRFEPYTAYPDLMHLVSHLDTFAGRATEEIAMHHLIQKKSFFKGVGEHLGLSFAESNPRKALKRACKPLGNLPLEILNFLSHYVDNLVADGKLPVPMQQTIAYNNLAMLNDILTGTERVLTTPLPIAYGIAISQITWVYVMVLPFQLYNFLGWVTIPASIIASYIILGILFIGREIENPFGMDVNDLPLDIFCDQVADELDVIAAQSMDMEMLMSRIETDRNKVFYPASSTSFVAWMYRDEEKLKQAIRRKPQQTFEQRHPPESRGGSKASSVSTGSDLNV</sequence>
<evidence type="ECO:0000256" key="6">
    <source>
        <dbReference type="ARBA" id="ARBA00023065"/>
    </source>
</evidence>
<evidence type="ECO:0000256" key="9">
    <source>
        <dbReference type="SAM" id="Phobius"/>
    </source>
</evidence>
<feature type="compositionally biased region" description="Polar residues" evidence="8">
    <location>
        <begin position="494"/>
        <end position="506"/>
    </location>
</feature>
<dbReference type="GO" id="GO:0005254">
    <property type="term" value="F:chloride channel activity"/>
    <property type="evidence" value="ECO:0007669"/>
    <property type="project" value="InterPro"/>
</dbReference>
<accession>A0A0F4Z6Z5</accession>
<evidence type="ECO:0000256" key="1">
    <source>
        <dbReference type="ARBA" id="ARBA00004651"/>
    </source>
</evidence>
<organism evidence="10 11">
    <name type="scientific">Thielaviopsis punctulata</name>
    <dbReference type="NCBI Taxonomy" id="72032"/>
    <lineage>
        <taxon>Eukaryota</taxon>
        <taxon>Fungi</taxon>
        <taxon>Dikarya</taxon>
        <taxon>Ascomycota</taxon>
        <taxon>Pezizomycotina</taxon>
        <taxon>Sordariomycetes</taxon>
        <taxon>Hypocreomycetidae</taxon>
        <taxon>Microascales</taxon>
        <taxon>Ceratocystidaceae</taxon>
        <taxon>Thielaviopsis</taxon>
    </lineage>
</organism>
<feature type="compositionally biased region" description="Low complexity" evidence="8">
    <location>
        <begin position="1"/>
        <end position="21"/>
    </location>
</feature>
<comment type="subcellular location">
    <subcellularLocation>
        <location evidence="1">Cell membrane</location>
        <topology evidence="1">Multi-pass membrane protein</topology>
    </subcellularLocation>
</comment>
<keyword evidence="11" id="KW-1185">Reference proteome</keyword>